<accession>A0AA36IRS3</accession>
<evidence type="ECO:0000313" key="3">
    <source>
        <dbReference type="Proteomes" id="UP001178507"/>
    </source>
</evidence>
<name>A0AA36IRS3_9DINO</name>
<keyword evidence="1" id="KW-1133">Transmembrane helix</keyword>
<proteinExistence type="predicted"/>
<dbReference type="EMBL" id="CAUJNA010002324">
    <property type="protein sequence ID" value="CAJ1392343.1"/>
    <property type="molecule type" value="Genomic_DNA"/>
</dbReference>
<dbReference type="Proteomes" id="UP001178507">
    <property type="component" value="Unassembled WGS sequence"/>
</dbReference>
<feature type="transmembrane region" description="Helical" evidence="1">
    <location>
        <begin position="39"/>
        <end position="59"/>
    </location>
</feature>
<keyword evidence="3" id="KW-1185">Reference proteome</keyword>
<reference evidence="2" key="1">
    <citation type="submission" date="2023-08" db="EMBL/GenBank/DDBJ databases">
        <authorList>
            <person name="Chen Y."/>
            <person name="Shah S."/>
            <person name="Dougan E. K."/>
            <person name="Thang M."/>
            <person name="Chan C."/>
        </authorList>
    </citation>
    <scope>NUCLEOTIDE SEQUENCE</scope>
</reference>
<sequence>MLRGFAIASGSLGGRYLLGDALTQRFIERKEQIDLRRSGLFSSFGLVMGFPAYLFYAQFPRVLERHFPVRWKLIASMIAVDWAVFLPLVYLPVFYTFREAIYNSHGDGRQLLAAAGAYWARSVASDLSAATPLLVTSDVVMFTALPGMWRVPFLSSIGLIWVVYISLKRGSPD</sequence>
<feature type="transmembrane region" description="Helical" evidence="1">
    <location>
        <begin position="71"/>
        <end position="91"/>
    </location>
</feature>
<comment type="caution">
    <text evidence="2">The sequence shown here is derived from an EMBL/GenBank/DDBJ whole genome shotgun (WGS) entry which is preliminary data.</text>
</comment>
<protein>
    <submittedName>
        <fullName evidence="2">Uncharacterized protein</fullName>
    </submittedName>
</protein>
<keyword evidence="1" id="KW-0472">Membrane</keyword>
<evidence type="ECO:0000256" key="1">
    <source>
        <dbReference type="SAM" id="Phobius"/>
    </source>
</evidence>
<keyword evidence="1" id="KW-0812">Transmembrane</keyword>
<feature type="transmembrane region" description="Helical" evidence="1">
    <location>
        <begin position="147"/>
        <end position="167"/>
    </location>
</feature>
<gene>
    <name evidence="2" type="ORF">EVOR1521_LOCUS17465</name>
</gene>
<dbReference type="AlphaFoldDB" id="A0AA36IRS3"/>
<evidence type="ECO:0000313" key="2">
    <source>
        <dbReference type="EMBL" id="CAJ1392343.1"/>
    </source>
</evidence>
<organism evidence="2 3">
    <name type="scientific">Effrenium voratum</name>
    <dbReference type="NCBI Taxonomy" id="2562239"/>
    <lineage>
        <taxon>Eukaryota</taxon>
        <taxon>Sar</taxon>
        <taxon>Alveolata</taxon>
        <taxon>Dinophyceae</taxon>
        <taxon>Suessiales</taxon>
        <taxon>Symbiodiniaceae</taxon>
        <taxon>Effrenium</taxon>
    </lineage>
</organism>